<dbReference type="AlphaFoldDB" id="A0AB34XTB8"/>
<gene>
    <name evidence="1" type="ORF">AVW13_11780</name>
</gene>
<proteinExistence type="predicted"/>
<evidence type="ECO:0000313" key="2">
    <source>
        <dbReference type="Proteomes" id="UP000076612"/>
    </source>
</evidence>
<comment type="caution">
    <text evidence="1">The sequence shown here is derived from an EMBL/GenBank/DDBJ whole genome shotgun (WGS) entry which is preliminary data.</text>
</comment>
<organism evidence="1 2">
    <name type="scientific">Brevibacterium casei</name>
    <dbReference type="NCBI Taxonomy" id="33889"/>
    <lineage>
        <taxon>Bacteria</taxon>
        <taxon>Bacillati</taxon>
        <taxon>Actinomycetota</taxon>
        <taxon>Actinomycetes</taxon>
        <taxon>Micrococcales</taxon>
        <taxon>Brevibacteriaceae</taxon>
        <taxon>Brevibacterium</taxon>
    </lineage>
</organism>
<accession>A0AB34XTB8</accession>
<evidence type="ECO:0000313" key="1">
    <source>
        <dbReference type="EMBL" id="KZE19130.1"/>
    </source>
</evidence>
<dbReference type="RefSeq" id="WP_063250088.1">
    <property type="nucleotide sequence ID" value="NZ_JBLLLM010000070.1"/>
</dbReference>
<evidence type="ECO:0008006" key="3">
    <source>
        <dbReference type="Google" id="ProtNLM"/>
    </source>
</evidence>
<dbReference type="Proteomes" id="UP000076612">
    <property type="component" value="Unassembled WGS sequence"/>
</dbReference>
<protein>
    <recommendedName>
        <fullName evidence="3">AbrB family transcriptional regulator</fullName>
    </recommendedName>
</protein>
<reference evidence="2" key="1">
    <citation type="submission" date="2016-01" db="EMBL/GenBank/DDBJ databases">
        <title>Draft genome of Chromobacterium sp. F49.</title>
        <authorList>
            <person name="Hong K.W."/>
        </authorList>
    </citation>
    <scope>NUCLEOTIDE SEQUENCE [LARGE SCALE GENOMIC DNA]</scope>
    <source>
        <strain evidence="2">M40</strain>
    </source>
</reference>
<dbReference type="EMBL" id="LQQR01000020">
    <property type="protein sequence ID" value="KZE19130.1"/>
    <property type="molecule type" value="Genomic_DNA"/>
</dbReference>
<name>A0AB34XTB8_9MICO</name>
<sequence length="70" mass="7545">MTLEPVTATANHINGRIHVEFQTAKGKQTFVLLPAGAEQQFLNDVEDAVLEQQHHRDKGAAGPWDPGAAA</sequence>